<dbReference type="PANTHER" id="PTHR43479:SF11">
    <property type="entry name" value="ACREF_ENVCD OPERON REPRESSOR-RELATED"/>
    <property type="match status" value="1"/>
</dbReference>
<accession>A0ABY6HHG8</accession>
<gene>
    <name evidence="4" type="ORF">LNN31_06075</name>
</gene>
<dbReference type="PANTHER" id="PTHR43479">
    <property type="entry name" value="ACREF/ENVCD OPERON REPRESSOR-RELATED"/>
    <property type="match status" value="1"/>
</dbReference>
<dbReference type="InterPro" id="IPR050624">
    <property type="entry name" value="HTH-type_Tx_Regulator"/>
</dbReference>
<keyword evidence="1 2" id="KW-0238">DNA-binding</keyword>
<dbReference type="InterPro" id="IPR009057">
    <property type="entry name" value="Homeodomain-like_sf"/>
</dbReference>
<keyword evidence="5" id="KW-1185">Reference proteome</keyword>
<evidence type="ECO:0000256" key="2">
    <source>
        <dbReference type="PROSITE-ProRule" id="PRU00335"/>
    </source>
</evidence>
<dbReference type="Proteomes" id="UP001163550">
    <property type="component" value="Chromosome"/>
</dbReference>
<feature type="DNA-binding region" description="H-T-H motif" evidence="2">
    <location>
        <begin position="26"/>
        <end position="45"/>
    </location>
</feature>
<feature type="domain" description="HTH tetR-type" evidence="3">
    <location>
        <begin position="3"/>
        <end position="63"/>
    </location>
</feature>
<name>A0ABY6HHG8_9FIRM</name>
<dbReference type="PRINTS" id="PR00455">
    <property type="entry name" value="HTHTETR"/>
</dbReference>
<sequence>MAKDTRQQILDTSQDLFNQQGYTATSMRQIAKACEISVGNLCYHFKRKEELLMAYHNKLYDTMMSHLPPELTELNPWCSYIGAEYAFMYKCATDVSIRKLYLDVINVASLRREYEEKHNELFLKFLPLEQLHIDASEVFLSTVIACSIEFHMMEQYDAREPAIDFDHIFSFVFKFRMDLLGINPEIQQDYIEKGFAIGKRIVDEALLIR</sequence>
<proteinExistence type="predicted"/>
<dbReference type="InterPro" id="IPR001647">
    <property type="entry name" value="HTH_TetR"/>
</dbReference>
<dbReference type="Pfam" id="PF00440">
    <property type="entry name" value="TetR_N"/>
    <property type="match status" value="1"/>
</dbReference>
<protein>
    <submittedName>
        <fullName evidence="4">TetR/AcrR family transcriptional regulator</fullName>
    </submittedName>
</protein>
<dbReference type="PROSITE" id="PS50977">
    <property type="entry name" value="HTH_TETR_2"/>
    <property type="match status" value="1"/>
</dbReference>
<dbReference type="RefSeq" id="WP_263993071.1">
    <property type="nucleotide sequence ID" value="NZ_CP087994.1"/>
</dbReference>
<evidence type="ECO:0000259" key="3">
    <source>
        <dbReference type="PROSITE" id="PS50977"/>
    </source>
</evidence>
<reference evidence="4" key="1">
    <citation type="submission" date="2021-11" db="EMBL/GenBank/DDBJ databases">
        <title>Isoprene-degrading acetogen.</title>
        <authorList>
            <person name="Yang Y."/>
            <person name="Jin H."/>
            <person name="Yan J."/>
        </authorList>
    </citation>
    <scope>NUCLEOTIDE SEQUENCE</scope>
    <source>
        <strain evidence="4">Berkeley</strain>
    </source>
</reference>
<evidence type="ECO:0000313" key="4">
    <source>
        <dbReference type="EMBL" id="UYO63982.1"/>
    </source>
</evidence>
<dbReference type="Gene3D" id="1.10.357.10">
    <property type="entry name" value="Tetracycline Repressor, domain 2"/>
    <property type="match status" value="1"/>
</dbReference>
<dbReference type="SUPFAM" id="SSF46689">
    <property type="entry name" value="Homeodomain-like"/>
    <property type="match status" value="1"/>
</dbReference>
<organism evidence="4 5">
    <name type="scientific">Acetobacterium wieringae</name>
    <dbReference type="NCBI Taxonomy" id="52694"/>
    <lineage>
        <taxon>Bacteria</taxon>
        <taxon>Bacillati</taxon>
        <taxon>Bacillota</taxon>
        <taxon>Clostridia</taxon>
        <taxon>Eubacteriales</taxon>
        <taxon>Eubacteriaceae</taxon>
        <taxon>Acetobacterium</taxon>
    </lineage>
</organism>
<evidence type="ECO:0000313" key="5">
    <source>
        <dbReference type="Proteomes" id="UP001163550"/>
    </source>
</evidence>
<dbReference type="EMBL" id="CP087994">
    <property type="protein sequence ID" value="UYO63982.1"/>
    <property type="molecule type" value="Genomic_DNA"/>
</dbReference>
<evidence type="ECO:0000256" key="1">
    <source>
        <dbReference type="ARBA" id="ARBA00023125"/>
    </source>
</evidence>